<dbReference type="InParanoid" id="C4JWW8"/>
<dbReference type="eggNOG" id="ENOG502RJAT">
    <property type="taxonomic scope" value="Eukaryota"/>
</dbReference>
<dbReference type="InterPro" id="IPR021047">
    <property type="entry name" value="Mannosyltransferase_CMT1"/>
</dbReference>
<proteinExistence type="predicted"/>
<evidence type="ECO:0008006" key="4">
    <source>
        <dbReference type="Google" id="ProtNLM"/>
    </source>
</evidence>
<dbReference type="GeneID" id="8443297"/>
<accession>C4JWW8</accession>
<dbReference type="KEGG" id="ure:UREG_06141"/>
<dbReference type="OMA" id="YIASMHW"/>
<dbReference type="AlphaFoldDB" id="C4JWW8"/>
<keyword evidence="3" id="KW-1185">Reference proteome</keyword>
<evidence type="ECO:0000313" key="3">
    <source>
        <dbReference type="Proteomes" id="UP000002058"/>
    </source>
</evidence>
<dbReference type="PANTHER" id="PTHR34144:SF7">
    <property type="entry name" value="EXPORT PROTEIN (CAP59), PUTATIVE (AFU_ORTHOLOGUE AFUA_7G05020)-RELATED"/>
    <property type="match status" value="1"/>
</dbReference>
<feature type="signal peptide" evidence="1">
    <location>
        <begin position="1"/>
        <end position="33"/>
    </location>
</feature>
<gene>
    <name evidence="2" type="ORF">UREG_06141</name>
</gene>
<organism evidence="2 3">
    <name type="scientific">Uncinocarpus reesii (strain UAMH 1704)</name>
    <dbReference type="NCBI Taxonomy" id="336963"/>
    <lineage>
        <taxon>Eukaryota</taxon>
        <taxon>Fungi</taxon>
        <taxon>Dikarya</taxon>
        <taxon>Ascomycota</taxon>
        <taxon>Pezizomycotina</taxon>
        <taxon>Eurotiomycetes</taxon>
        <taxon>Eurotiomycetidae</taxon>
        <taxon>Onygenales</taxon>
        <taxon>Onygenaceae</taxon>
        <taxon>Uncinocarpus</taxon>
    </lineage>
</organism>
<keyword evidence="1" id="KW-0732">Signal</keyword>
<dbReference type="Pfam" id="PF11735">
    <property type="entry name" value="CAP59_mtransfer"/>
    <property type="match status" value="1"/>
</dbReference>
<name>C4JWW8_UNCRE</name>
<feature type="chain" id="PRO_5002939546" description="Polysaccharide export protein" evidence="1">
    <location>
        <begin position="34"/>
        <end position="415"/>
    </location>
</feature>
<protein>
    <recommendedName>
        <fullName evidence="4">Polysaccharide export protein</fullName>
    </recommendedName>
</protein>
<reference evidence="3" key="1">
    <citation type="journal article" date="2009" name="Genome Res.">
        <title>Comparative genomic analyses of the human fungal pathogens Coccidioides and their relatives.</title>
        <authorList>
            <person name="Sharpton T.J."/>
            <person name="Stajich J.E."/>
            <person name="Rounsley S.D."/>
            <person name="Gardner M.J."/>
            <person name="Wortman J.R."/>
            <person name="Jordar V.S."/>
            <person name="Maiti R."/>
            <person name="Kodira C.D."/>
            <person name="Neafsey D.E."/>
            <person name="Zeng Q."/>
            <person name="Hung C.-Y."/>
            <person name="McMahan C."/>
            <person name="Muszewska A."/>
            <person name="Grynberg M."/>
            <person name="Mandel M.A."/>
            <person name="Kellner E.M."/>
            <person name="Barker B.M."/>
            <person name="Galgiani J.N."/>
            <person name="Orbach M.J."/>
            <person name="Kirkland T.N."/>
            <person name="Cole G.T."/>
            <person name="Henn M.R."/>
            <person name="Birren B.W."/>
            <person name="Taylor J.W."/>
        </authorList>
    </citation>
    <scope>NUCLEOTIDE SEQUENCE [LARGE SCALE GENOMIC DNA]</scope>
    <source>
        <strain evidence="3">UAMH 1704</strain>
    </source>
</reference>
<evidence type="ECO:0000313" key="2">
    <source>
        <dbReference type="EMBL" id="EEP81276.1"/>
    </source>
</evidence>
<dbReference type="EMBL" id="CH476618">
    <property type="protein sequence ID" value="EEP81276.1"/>
    <property type="molecule type" value="Genomic_DNA"/>
</dbReference>
<dbReference type="STRING" id="336963.C4JWW8"/>
<dbReference type="RefSeq" id="XP_002583174.1">
    <property type="nucleotide sequence ID" value="XM_002583128.1"/>
</dbReference>
<dbReference type="PANTHER" id="PTHR34144">
    <property type="entry name" value="CHROMOSOME 8, WHOLE GENOME SHOTGUN SEQUENCE"/>
    <property type="match status" value="1"/>
</dbReference>
<dbReference type="Proteomes" id="UP000002058">
    <property type="component" value="Unassembled WGS sequence"/>
</dbReference>
<dbReference type="HOGENOM" id="CLU_040564_1_0_1"/>
<evidence type="ECO:0000256" key="1">
    <source>
        <dbReference type="SAM" id="SignalP"/>
    </source>
</evidence>
<dbReference type="VEuPathDB" id="FungiDB:UREG_06141"/>
<dbReference type="OrthoDB" id="262547at2759"/>
<sequence>MAGFRRRHSLPRGWSRLLSLAVLVFFLVDLARISRSGSPSILDPRPPSRTVQSGRRVFIASIHWNNEAILRSHWNDALLDLARTLGPENVFVSILESGSWDGSKDALRILDDELEKLGVERKVVLEETTHQDEIDRVPSPDEPGWIRTARGAKELRRIPYLSRLRNRAMEPLSVLASRSEHQRTFDKVLWLNDVVFTTTDVLNLLDTRGGDYAAACSLDFSKPPSYYDTFALRDSSGAKAVTPAWPYFLSSKSRHALMTSSPVPVKSCWNGIVAFEAAPFYHPSGPEFRGISDSLAKHHLEGSECCLIHVDNPLTPVKGVWLNPNVRVGYNEQAYLETHPRSSATWPSSRERIKGVWQNRAARWVNLPYRNLENLVVRWRVRRWKAENGLEREERGLYCLINEMQVLVRNGWAHV</sequence>